<dbReference type="Proteomes" id="UP000537130">
    <property type="component" value="Unassembled WGS sequence"/>
</dbReference>
<dbReference type="Gene3D" id="3.40.50.150">
    <property type="entry name" value="Vaccinia Virus protein VP39"/>
    <property type="match status" value="1"/>
</dbReference>
<comment type="function">
    <text evidence="5">Methylates the class 1 translation termination release factors RF1/PrfA and RF2/PrfB on the glutamine residue of the universally conserved GGQ motif.</text>
</comment>
<feature type="binding site" evidence="5">
    <location>
        <begin position="117"/>
        <end position="121"/>
    </location>
    <ligand>
        <name>S-adenosyl-L-methionine</name>
        <dbReference type="ChEBI" id="CHEBI:59789"/>
    </ligand>
</feature>
<feature type="binding site" evidence="5">
    <location>
        <position position="182"/>
    </location>
    <ligand>
        <name>S-adenosyl-L-methionine</name>
        <dbReference type="ChEBI" id="CHEBI:59789"/>
    </ligand>
</feature>
<name>A0A7W4W480_9GAMM</name>
<dbReference type="InterPro" id="IPR019874">
    <property type="entry name" value="RF_methyltr_PrmC"/>
</dbReference>
<evidence type="ECO:0000256" key="4">
    <source>
        <dbReference type="ARBA" id="ARBA00048391"/>
    </source>
</evidence>
<dbReference type="AlphaFoldDB" id="A0A7W4W480"/>
<comment type="similarity">
    <text evidence="5">Belongs to the protein N5-glutamine methyltransferase family. PrmC subfamily.</text>
</comment>
<dbReference type="SUPFAM" id="SSF53335">
    <property type="entry name" value="S-adenosyl-L-methionine-dependent methyltransferases"/>
    <property type="match status" value="1"/>
</dbReference>
<dbReference type="InterPro" id="IPR029063">
    <property type="entry name" value="SAM-dependent_MTases_sf"/>
</dbReference>
<keyword evidence="1 5" id="KW-0489">Methyltransferase</keyword>
<evidence type="ECO:0000256" key="5">
    <source>
        <dbReference type="HAMAP-Rule" id="MF_02126"/>
    </source>
</evidence>
<accession>A0A7W4W480</accession>
<comment type="catalytic activity">
    <reaction evidence="4 5">
        <text>L-glutaminyl-[peptide chain release factor] + S-adenosyl-L-methionine = N(5)-methyl-L-glutaminyl-[peptide chain release factor] + S-adenosyl-L-homocysteine + H(+)</text>
        <dbReference type="Rhea" id="RHEA:42896"/>
        <dbReference type="Rhea" id="RHEA-COMP:10271"/>
        <dbReference type="Rhea" id="RHEA-COMP:10272"/>
        <dbReference type="ChEBI" id="CHEBI:15378"/>
        <dbReference type="ChEBI" id="CHEBI:30011"/>
        <dbReference type="ChEBI" id="CHEBI:57856"/>
        <dbReference type="ChEBI" id="CHEBI:59789"/>
        <dbReference type="ChEBI" id="CHEBI:61891"/>
        <dbReference type="EC" id="2.1.1.297"/>
    </reaction>
</comment>
<evidence type="ECO:0000313" key="9">
    <source>
        <dbReference type="Proteomes" id="UP000537130"/>
    </source>
</evidence>
<evidence type="ECO:0000256" key="3">
    <source>
        <dbReference type="ARBA" id="ARBA00022691"/>
    </source>
</evidence>
<dbReference type="CDD" id="cd02440">
    <property type="entry name" value="AdoMet_MTases"/>
    <property type="match status" value="1"/>
</dbReference>
<evidence type="ECO:0000256" key="1">
    <source>
        <dbReference type="ARBA" id="ARBA00022603"/>
    </source>
</evidence>
<feature type="binding site" evidence="5">
    <location>
        <position position="140"/>
    </location>
    <ligand>
        <name>S-adenosyl-L-methionine</name>
        <dbReference type="ChEBI" id="CHEBI:59789"/>
    </ligand>
</feature>
<sequence length="282" mass="30730">MMQIARCRQRRSELDSPSAELDVDLLLCHVLDRPRYYLYAHDDIELTGAQLRAFEALLARRAAGEPIAYLTGVAEFWSLPLKVAPSTLIPRADTELLVEWILEKFSAQTVLRVLDLGTGTGAIALALASERPKWQITGVDLQSAAVELAQANAQALQLPVEFLQSNWFEAVSGRQFDVIVSNPPYIEADDPHLIGPGVAFEPHTALVSGDDGLQDIRQIANDSPAHLAAGGVLLLEHGYRQATPVAAILRDAGFSGVENRRDYGGNPRATWGRLGEGECDAR</sequence>
<dbReference type="InterPro" id="IPR002052">
    <property type="entry name" value="DNA_methylase_N6_adenine_CS"/>
</dbReference>
<evidence type="ECO:0000256" key="2">
    <source>
        <dbReference type="ARBA" id="ARBA00022679"/>
    </source>
</evidence>
<dbReference type="Pfam" id="PF17827">
    <property type="entry name" value="PrmC_N"/>
    <property type="match status" value="1"/>
</dbReference>
<dbReference type="NCBIfam" id="TIGR03534">
    <property type="entry name" value="RF_mod_PrmC"/>
    <property type="match status" value="1"/>
</dbReference>
<evidence type="ECO:0000313" key="8">
    <source>
        <dbReference type="EMBL" id="MBB3047137.1"/>
    </source>
</evidence>
<dbReference type="PROSITE" id="PS00092">
    <property type="entry name" value="N6_MTASE"/>
    <property type="match status" value="1"/>
</dbReference>
<feature type="domain" description="Release factor glutamine methyltransferase N-terminal" evidence="7">
    <location>
        <begin position="8"/>
        <end position="72"/>
    </location>
</feature>
<keyword evidence="9" id="KW-1185">Reference proteome</keyword>
<evidence type="ECO:0000259" key="7">
    <source>
        <dbReference type="Pfam" id="PF17827"/>
    </source>
</evidence>
<dbReference type="GO" id="GO:0003676">
    <property type="term" value="F:nucleic acid binding"/>
    <property type="evidence" value="ECO:0007669"/>
    <property type="project" value="InterPro"/>
</dbReference>
<dbReference type="InterPro" id="IPR004556">
    <property type="entry name" value="HemK-like"/>
</dbReference>
<dbReference type="FunFam" id="3.40.50.150:FF:000053">
    <property type="entry name" value="Release factor glutamine methyltransferase"/>
    <property type="match status" value="1"/>
</dbReference>
<evidence type="ECO:0000259" key="6">
    <source>
        <dbReference type="Pfam" id="PF05175"/>
    </source>
</evidence>
<protein>
    <recommendedName>
        <fullName evidence="5">Release factor glutamine methyltransferase</fullName>
        <shortName evidence="5">RF MTase</shortName>
        <ecNumber evidence="5">2.1.1.297</ecNumber>
    </recommendedName>
    <alternativeName>
        <fullName evidence="5">N5-glutamine methyltransferase PrmC</fullName>
    </alternativeName>
    <alternativeName>
        <fullName evidence="5">Protein-(glutamine-N5) MTase PrmC</fullName>
    </alternativeName>
    <alternativeName>
        <fullName evidence="5">Protein-glutamine N-methyltransferase PrmC</fullName>
    </alternativeName>
</protein>
<proteinExistence type="inferred from homology"/>
<dbReference type="InterPro" id="IPR040758">
    <property type="entry name" value="PrmC_N"/>
</dbReference>
<keyword evidence="3 5" id="KW-0949">S-adenosyl-L-methionine</keyword>
<dbReference type="GO" id="GO:0032259">
    <property type="term" value="P:methylation"/>
    <property type="evidence" value="ECO:0007669"/>
    <property type="project" value="UniProtKB-KW"/>
</dbReference>
<comment type="caution">
    <text evidence="8">The sequence shown here is derived from an EMBL/GenBank/DDBJ whole genome shotgun (WGS) entry which is preliminary data.</text>
</comment>
<dbReference type="NCBIfam" id="TIGR00536">
    <property type="entry name" value="hemK_fam"/>
    <property type="match status" value="1"/>
</dbReference>
<dbReference type="PANTHER" id="PTHR18895:SF74">
    <property type="entry name" value="MTRF1L RELEASE FACTOR GLUTAMINE METHYLTRANSFERASE"/>
    <property type="match status" value="1"/>
</dbReference>
<feature type="binding site" evidence="5">
    <location>
        <begin position="182"/>
        <end position="185"/>
    </location>
    <ligand>
        <name>substrate</name>
    </ligand>
</feature>
<gene>
    <name evidence="5" type="primary">prmC</name>
    <name evidence="8" type="ORF">FHR99_001373</name>
</gene>
<dbReference type="EC" id="2.1.1.297" evidence="5"/>
<organism evidence="8 9">
    <name type="scientific">Litorivivens lipolytica</name>
    <dbReference type="NCBI Taxonomy" id="1524264"/>
    <lineage>
        <taxon>Bacteria</taxon>
        <taxon>Pseudomonadati</taxon>
        <taxon>Pseudomonadota</taxon>
        <taxon>Gammaproteobacteria</taxon>
        <taxon>Litorivivens</taxon>
    </lineage>
</organism>
<dbReference type="InterPro" id="IPR050320">
    <property type="entry name" value="N5-glutamine_MTase"/>
</dbReference>
<dbReference type="Gene3D" id="1.10.8.10">
    <property type="entry name" value="DNA helicase RuvA subunit, C-terminal domain"/>
    <property type="match status" value="1"/>
</dbReference>
<keyword evidence="2 5" id="KW-0808">Transferase</keyword>
<feature type="binding site" evidence="5">
    <location>
        <position position="167"/>
    </location>
    <ligand>
        <name>S-adenosyl-L-methionine</name>
        <dbReference type="ChEBI" id="CHEBI:59789"/>
    </ligand>
</feature>
<dbReference type="PANTHER" id="PTHR18895">
    <property type="entry name" value="HEMK METHYLTRANSFERASE"/>
    <property type="match status" value="1"/>
</dbReference>
<dbReference type="InterPro" id="IPR007848">
    <property type="entry name" value="Small_mtfrase_dom"/>
</dbReference>
<dbReference type="EMBL" id="JACHWY010000001">
    <property type="protein sequence ID" value="MBB3047137.1"/>
    <property type="molecule type" value="Genomic_DNA"/>
</dbReference>
<dbReference type="GO" id="GO:0102559">
    <property type="term" value="F:peptide chain release factor N(5)-glutamine methyltransferase activity"/>
    <property type="evidence" value="ECO:0007669"/>
    <property type="project" value="UniProtKB-EC"/>
</dbReference>
<feature type="domain" description="Methyltransferase small" evidence="6">
    <location>
        <begin position="101"/>
        <end position="188"/>
    </location>
</feature>
<reference evidence="8 9" key="1">
    <citation type="submission" date="2020-08" db="EMBL/GenBank/DDBJ databases">
        <title>Genomic Encyclopedia of Type Strains, Phase III (KMG-III): the genomes of soil and plant-associated and newly described type strains.</title>
        <authorList>
            <person name="Whitman W."/>
        </authorList>
    </citation>
    <scope>NUCLEOTIDE SEQUENCE [LARGE SCALE GENOMIC DNA]</scope>
    <source>
        <strain evidence="8 9">CECT 8654</strain>
    </source>
</reference>
<dbReference type="HAMAP" id="MF_02126">
    <property type="entry name" value="RF_methyltr_PrmC"/>
    <property type="match status" value="1"/>
</dbReference>
<dbReference type="Pfam" id="PF05175">
    <property type="entry name" value="MTS"/>
    <property type="match status" value="1"/>
</dbReference>